<dbReference type="STRING" id="1513793.SAMN06296036_11062"/>
<proteinExistence type="predicted"/>
<feature type="chain" id="PRO_5012554431" evidence="1">
    <location>
        <begin position="19"/>
        <end position="81"/>
    </location>
</feature>
<sequence length="81" mass="8681">MKLLPTPILFVLLSYVTACGQAPVQETSFSRPAQQNAEALVAQVTGEFDEDGQLIIPNSLSSSWNGAALLGNSRYQVIAQD</sequence>
<dbReference type="RefSeq" id="WP_132320754.1">
    <property type="nucleotide sequence ID" value="NZ_FWZT01000010.1"/>
</dbReference>
<dbReference type="AlphaFoldDB" id="A0A1Y6C279"/>
<evidence type="ECO:0000313" key="3">
    <source>
        <dbReference type="Proteomes" id="UP000192907"/>
    </source>
</evidence>
<organism evidence="2 3">
    <name type="scientific">Pseudobacteriovorax antillogorgiicola</name>
    <dbReference type="NCBI Taxonomy" id="1513793"/>
    <lineage>
        <taxon>Bacteria</taxon>
        <taxon>Pseudomonadati</taxon>
        <taxon>Bdellovibrionota</taxon>
        <taxon>Oligoflexia</taxon>
        <taxon>Oligoflexales</taxon>
        <taxon>Pseudobacteriovoracaceae</taxon>
        <taxon>Pseudobacteriovorax</taxon>
    </lineage>
</organism>
<reference evidence="3" key="1">
    <citation type="submission" date="2017-04" db="EMBL/GenBank/DDBJ databases">
        <authorList>
            <person name="Varghese N."/>
            <person name="Submissions S."/>
        </authorList>
    </citation>
    <scope>NUCLEOTIDE SEQUENCE [LARGE SCALE GENOMIC DNA]</scope>
    <source>
        <strain evidence="3">RKEM611</strain>
    </source>
</reference>
<keyword evidence="3" id="KW-1185">Reference proteome</keyword>
<dbReference type="Proteomes" id="UP000192907">
    <property type="component" value="Unassembled WGS sequence"/>
</dbReference>
<protein>
    <submittedName>
        <fullName evidence="2">Uncharacterized protein</fullName>
    </submittedName>
</protein>
<feature type="signal peptide" evidence="1">
    <location>
        <begin position="1"/>
        <end position="18"/>
    </location>
</feature>
<evidence type="ECO:0000256" key="1">
    <source>
        <dbReference type="SAM" id="SignalP"/>
    </source>
</evidence>
<accession>A0A1Y6C279</accession>
<evidence type="ECO:0000313" key="2">
    <source>
        <dbReference type="EMBL" id="SMF32861.1"/>
    </source>
</evidence>
<dbReference type="EMBL" id="FWZT01000010">
    <property type="protein sequence ID" value="SMF32861.1"/>
    <property type="molecule type" value="Genomic_DNA"/>
</dbReference>
<keyword evidence="1" id="KW-0732">Signal</keyword>
<name>A0A1Y6C279_9BACT</name>
<gene>
    <name evidence="2" type="ORF">SAMN06296036_11062</name>
</gene>